<dbReference type="Pfam" id="PF09769">
    <property type="entry name" value="ApoO"/>
    <property type="match status" value="1"/>
</dbReference>
<feature type="chain" id="PRO_5043797913" description="MICOS complex subunit" evidence="2">
    <location>
        <begin position="27"/>
        <end position="243"/>
    </location>
</feature>
<dbReference type="Proteomes" id="UP001362899">
    <property type="component" value="Unassembled WGS sequence"/>
</dbReference>
<protein>
    <recommendedName>
        <fullName evidence="1">MICOS complex subunit</fullName>
    </recommendedName>
</protein>
<dbReference type="EMBL" id="BTGC01000003">
    <property type="protein sequence ID" value="GMM49836.1"/>
    <property type="molecule type" value="Genomic_DNA"/>
</dbReference>
<dbReference type="GO" id="GO:0061617">
    <property type="term" value="C:MICOS complex"/>
    <property type="evidence" value="ECO:0007669"/>
    <property type="project" value="UniProtKB-UniRule"/>
</dbReference>
<evidence type="ECO:0000256" key="1">
    <source>
        <dbReference type="RuleBase" id="RU363021"/>
    </source>
</evidence>
<reference evidence="3 4" key="1">
    <citation type="journal article" date="2023" name="Elife">
        <title>Identification of key yeast species and microbe-microbe interactions impacting larval growth of Drosophila in the wild.</title>
        <authorList>
            <person name="Mure A."/>
            <person name="Sugiura Y."/>
            <person name="Maeda R."/>
            <person name="Honda K."/>
            <person name="Sakurai N."/>
            <person name="Takahashi Y."/>
            <person name="Watada M."/>
            <person name="Katoh T."/>
            <person name="Gotoh A."/>
            <person name="Gotoh Y."/>
            <person name="Taniguchi I."/>
            <person name="Nakamura K."/>
            <person name="Hayashi T."/>
            <person name="Katayama T."/>
            <person name="Uemura T."/>
            <person name="Hattori Y."/>
        </authorList>
    </citation>
    <scope>NUCLEOTIDE SEQUENCE [LARGE SCALE GENOMIC DNA]</scope>
    <source>
        <strain evidence="3 4">SB-73</strain>
    </source>
</reference>
<gene>
    <name evidence="3" type="ORF">DASB73_007940</name>
</gene>
<evidence type="ECO:0000313" key="3">
    <source>
        <dbReference type="EMBL" id="GMM49836.1"/>
    </source>
</evidence>
<comment type="subcellular location">
    <subcellularLocation>
        <location evidence="1">Mitochondrion inner membrane</location>
    </subcellularLocation>
</comment>
<accession>A0AAV5RF52</accession>
<dbReference type="PANTHER" id="PTHR28268:SF1">
    <property type="entry name" value="MICOS SUBUNIT MIC26"/>
    <property type="match status" value="1"/>
</dbReference>
<dbReference type="AlphaFoldDB" id="A0AAV5RF52"/>
<name>A0AAV5RF52_STABA</name>
<proteinExistence type="predicted"/>
<sequence>MLGKSAIISISSAAALVLIGNSTAMAQEKVVYDFPEIYDLPGKEDIALESEHNLLAIRREAPKTSIGKLVNTCKSKMQMQPVQSGENTYTLSFVLADYIKVARQALDNKLVVADTKRAVYAQKFHTTEREVADTVSNLRAEDEELVPNALYVLIGGLTGTIITRRSNFVVRGATFVVGAGLAMRYFMPNTFYNLTNQVEKYERKVPQVAEARDNVVKAYDSSSGKVQTFVKDARETVRKWTGL</sequence>
<keyword evidence="2" id="KW-0732">Signal</keyword>
<evidence type="ECO:0000313" key="4">
    <source>
        <dbReference type="Proteomes" id="UP001362899"/>
    </source>
</evidence>
<dbReference type="InterPro" id="IPR033181">
    <property type="entry name" value="Mic26_fungi"/>
</dbReference>
<organism evidence="3 4">
    <name type="scientific">Starmerella bacillaris</name>
    <name type="common">Yeast</name>
    <name type="synonym">Candida zemplinina</name>
    <dbReference type="NCBI Taxonomy" id="1247836"/>
    <lineage>
        <taxon>Eukaryota</taxon>
        <taxon>Fungi</taxon>
        <taxon>Dikarya</taxon>
        <taxon>Ascomycota</taxon>
        <taxon>Saccharomycotina</taxon>
        <taxon>Dipodascomycetes</taxon>
        <taxon>Dipodascales</taxon>
        <taxon>Trichomonascaceae</taxon>
        <taxon>Starmerella</taxon>
    </lineage>
</organism>
<keyword evidence="4" id="KW-1185">Reference proteome</keyword>
<dbReference type="GO" id="GO:0044284">
    <property type="term" value="C:mitochondrial crista junction"/>
    <property type="evidence" value="ECO:0007669"/>
    <property type="project" value="TreeGrafter"/>
</dbReference>
<keyword evidence="1" id="KW-0496">Mitochondrion</keyword>
<evidence type="ECO:0000256" key="2">
    <source>
        <dbReference type="SAM" id="SignalP"/>
    </source>
</evidence>
<dbReference type="InterPro" id="IPR019166">
    <property type="entry name" value="MIC26/MIC27"/>
</dbReference>
<comment type="caution">
    <text evidence="3">The sequence shown here is derived from an EMBL/GenBank/DDBJ whole genome shotgun (WGS) entry which is preliminary data.</text>
</comment>
<dbReference type="GO" id="GO:0042407">
    <property type="term" value="P:cristae formation"/>
    <property type="evidence" value="ECO:0007669"/>
    <property type="project" value="InterPro"/>
</dbReference>
<comment type="subunit">
    <text evidence="1">Component of the mitochondrial contact site and cristae organizing system (MICOS) complex.</text>
</comment>
<dbReference type="PANTHER" id="PTHR28268">
    <property type="entry name" value="MICOS SUBUNIT MIC26"/>
    <property type="match status" value="1"/>
</dbReference>
<keyword evidence="1" id="KW-0472">Membrane</keyword>
<feature type="signal peptide" evidence="2">
    <location>
        <begin position="1"/>
        <end position="26"/>
    </location>
</feature>
<comment type="function">
    <text evidence="1">Component of the MICOS complex, a large protein complex of the mitochondrial inner membrane that plays crucial roles in the maintenance of crista junctions, inner membrane architecture, and formation of contact sites to the outer membrane.</text>
</comment>
<keyword evidence="1" id="KW-0999">Mitochondrion inner membrane</keyword>